<dbReference type="Pfam" id="PF00912">
    <property type="entry name" value="Transgly"/>
    <property type="match status" value="1"/>
</dbReference>
<evidence type="ECO:0000256" key="5">
    <source>
        <dbReference type="ARBA" id="ARBA00022670"/>
    </source>
</evidence>
<dbReference type="SUPFAM" id="SSF56601">
    <property type="entry name" value="beta-lactamase/transpeptidase-like"/>
    <property type="match status" value="1"/>
</dbReference>
<keyword evidence="7" id="KW-0808">Transferase</keyword>
<evidence type="ECO:0000256" key="2">
    <source>
        <dbReference type="ARBA" id="ARBA00007090"/>
    </source>
</evidence>
<evidence type="ECO:0000256" key="7">
    <source>
        <dbReference type="ARBA" id="ARBA00022679"/>
    </source>
</evidence>
<comment type="similarity">
    <text evidence="2">In the C-terminal section; belongs to the transpeptidase family.</text>
</comment>
<dbReference type="FunFam" id="1.10.3810.10:FF:000001">
    <property type="entry name" value="Penicillin-binding protein 1A"/>
    <property type="match status" value="1"/>
</dbReference>
<dbReference type="SUPFAM" id="SSF53955">
    <property type="entry name" value="Lysozyme-like"/>
    <property type="match status" value="1"/>
</dbReference>
<keyword evidence="6" id="KW-0328">Glycosyltransferase</keyword>
<comment type="catalytic activity">
    <reaction evidence="14">
        <text>[GlcNAc-(1-&gt;4)-Mur2Ac(oyl-L-Ala-gamma-D-Glu-L-Lys-D-Ala-D-Ala)](n)-di-trans,octa-cis-undecaprenyl diphosphate + beta-D-GlcNAc-(1-&gt;4)-Mur2Ac(oyl-L-Ala-gamma-D-Glu-L-Lys-D-Ala-D-Ala)-di-trans,octa-cis-undecaprenyl diphosphate = [GlcNAc-(1-&gt;4)-Mur2Ac(oyl-L-Ala-gamma-D-Glu-L-Lys-D-Ala-D-Ala)](n+1)-di-trans,octa-cis-undecaprenyl diphosphate + di-trans,octa-cis-undecaprenyl diphosphate + H(+)</text>
        <dbReference type="Rhea" id="RHEA:23708"/>
        <dbReference type="Rhea" id="RHEA-COMP:9602"/>
        <dbReference type="Rhea" id="RHEA-COMP:9603"/>
        <dbReference type="ChEBI" id="CHEBI:15378"/>
        <dbReference type="ChEBI" id="CHEBI:58405"/>
        <dbReference type="ChEBI" id="CHEBI:60033"/>
        <dbReference type="ChEBI" id="CHEBI:78435"/>
        <dbReference type="EC" id="2.4.99.28"/>
    </reaction>
</comment>
<dbReference type="InterPro" id="IPR001264">
    <property type="entry name" value="Glyco_trans_51"/>
</dbReference>
<evidence type="ECO:0000256" key="12">
    <source>
        <dbReference type="ARBA" id="ARBA00023316"/>
    </source>
</evidence>
<dbReference type="GO" id="GO:0008658">
    <property type="term" value="F:penicillin binding"/>
    <property type="evidence" value="ECO:0007669"/>
    <property type="project" value="InterPro"/>
</dbReference>
<gene>
    <name evidence="18" type="ORF">ENY07_00785</name>
</gene>
<evidence type="ECO:0000259" key="17">
    <source>
        <dbReference type="Pfam" id="PF00912"/>
    </source>
</evidence>
<proteinExistence type="inferred from homology"/>
<dbReference type="InterPro" id="IPR012338">
    <property type="entry name" value="Beta-lactam/transpept-like"/>
</dbReference>
<evidence type="ECO:0000256" key="8">
    <source>
        <dbReference type="ARBA" id="ARBA00022801"/>
    </source>
</evidence>
<evidence type="ECO:0000313" key="18">
    <source>
        <dbReference type="EMBL" id="HGC41754.1"/>
    </source>
</evidence>
<dbReference type="GO" id="GO:0008360">
    <property type="term" value="P:regulation of cell shape"/>
    <property type="evidence" value="ECO:0007669"/>
    <property type="project" value="UniProtKB-KW"/>
</dbReference>
<sequence>MKHPRLEAPTLLKPAPLNKGRGWRWLRRGLVGGVFVLVWGGLVVAGLCLWLIHDLPRPEEAHALRRPSLALADLSGQVFARYGDTVGDIVHLRELPPYVAQAAVAVEDRRFWSHGALDGRGLLRAAFVDLRARRVVQGGSTLSQQVAKTLFLNNSRTWRRKFQEVLLTFWLYDHFSRAEILEIWLNRVYLGAGAYGVDAAARVYFGVGARQLTLWQAALIVGLARAPARFNPHTNPEAAAARARQVLDAMLATGAISAAQAAAASRAIALPAHAQGAGGWFADWAAEEAEASLPEGRDVVLRTTLDLPLQQAAERALATLLDGPGHALGVSQGAVVVLEAATGAVRVMVGGGKNLAGGDFNRATQARRQPGSAFKPIVWLTALEHGETPESLVEDAPLRLGAWAPADIEHHYQGAITLTTALAQSSNTAAVRLLLRAGGPRAVIATARKLGLTDPLPDDASLALGTASLGLLELTTSYAPFFNGGFRVRPQFRAGADAARVAVIHPAQALMMRRMLEAVVTSGTGRAAAVAGLTVAGKTGTSQNYRDAWFIGGAEGLLVGVWLGNDDGAPMQGVTGGGLPAKLVREILDKARALPLSPIGTRWGPRPQTP</sequence>
<keyword evidence="10" id="KW-0573">Peptidoglycan synthesis</keyword>
<evidence type="ECO:0000256" key="11">
    <source>
        <dbReference type="ARBA" id="ARBA00023268"/>
    </source>
</evidence>
<keyword evidence="15" id="KW-0472">Membrane</keyword>
<dbReference type="GO" id="GO:0008955">
    <property type="term" value="F:peptidoglycan glycosyltransferase activity"/>
    <property type="evidence" value="ECO:0007669"/>
    <property type="project" value="UniProtKB-EC"/>
</dbReference>
<dbReference type="GO" id="GO:0009252">
    <property type="term" value="P:peptidoglycan biosynthetic process"/>
    <property type="evidence" value="ECO:0007669"/>
    <property type="project" value="UniProtKB-UniPathway"/>
</dbReference>
<dbReference type="AlphaFoldDB" id="A0A8J4H6N7"/>
<keyword evidence="15" id="KW-0812">Transmembrane</keyword>
<dbReference type="InterPro" id="IPR001460">
    <property type="entry name" value="PCN-bd_Tpept"/>
</dbReference>
<dbReference type="InterPro" id="IPR050396">
    <property type="entry name" value="Glycosyltr_51/Transpeptidase"/>
</dbReference>
<feature type="domain" description="Glycosyl transferase family 51" evidence="17">
    <location>
        <begin position="77"/>
        <end position="250"/>
    </location>
</feature>
<keyword evidence="4" id="KW-0121">Carboxypeptidase</keyword>
<comment type="catalytic activity">
    <reaction evidence="13">
        <text>Preferential cleavage: (Ac)2-L-Lys-D-Ala-|-D-Ala. Also transpeptidation of peptidyl-alanyl moieties that are N-acyl substituents of D-alanine.</text>
        <dbReference type="EC" id="3.4.16.4"/>
    </reaction>
</comment>
<evidence type="ECO:0000256" key="4">
    <source>
        <dbReference type="ARBA" id="ARBA00022645"/>
    </source>
</evidence>
<dbReference type="InterPro" id="IPR036950">
    <property type="entry name" value="PBP_transglycosylase"/>
</dbReference>
<evidence type="ECO:0000256" key="15">
    <source>
        <dbReference type="SAM" id="Phobius"/>
    </source>
</evidence>
<dbReference type="EMBL" id="DTQM01000014">
    <property type="protein sequence ID" value="HGC41754.1"/>
    <property type="molecule type" value="Genomic_DNA"/>
</dbReference>
<name>A0A8J4H6N7_9PROT</name>
<reference evidence="18" key="1">
    <citation type="journal article" date="2020" name="mSystems">
        <title>Genome- and Community-Level Interaction Insights into Carbon Utilization and Element Cycling Functions of Hydrothermarchaeota in Hydrothermal Sediment.</title>
        <authorList>
            <person name="Zhou Z."/>
            <person name="Liu Y."/>
            <person name="Xu W."/>
            <person name="Pan J."/>
            <person name="Luo Z.H."/>
            <person name="Li M."/>
        </authorList>
    </citation>
    <scope>NUCLEOTIDE SEQUENCE</scope>
    <source>
        <strain evidence="18">SpSt-997</strain>
    </source>
</reference>
<protein>
    <submittedName>
        <fullName evidence="18">Transpeptidase-transglycosylase</fullName>
    </submittedName>
</protein>
<comment type="pathway">
    <text evidence="1">Cell wall biogenesis; peptidoglycan biosynthesis.</text>
</comment>
<feature type="transmembrane region" description="Helical" evidence="15">
    <location>
        <begin position="29"/>
        <end position="52"/>
    </location>
</feature>
<evidence type="ECO:0000256" key="10">
    <source>
        <dbReference type="ARBA" id="ARBA00022984"/>
    </source>
</evidence>
<evidence type="ECO:0000256" key="6">
    <source>
        <dbReference type="ARBA" id="ARBA00022676"/>
    </source>
</evidence>
<keyword evidence="9" id="KW-0133">Cell shape</keyword>
<evidence type="ECO:0000256" key="9">
    <source>
        <dbReference type="ARBA" id="ARBA00022960"/>
    </source>
</evidence>
<feature type="domain" description="Penicillin-binding protein transpeptidase" evidence="16">
    <location>
        <begin position="333"/>
        <end position="555"/>
    </location>
</feature>
<dbReference type="PANTHER" id="PTHR32282">
    <property type="entry name" value="BINDING PROTEIN TRANSPEPTIDASE, PUTATIVE-RELATED"/>
    <property type="match status" value="1"/>
</dbReference>
<dbReference type="Gene3D" id="1.10.3810.10">
    <property type="entry name" value="Biosynthetic peptidoglycan transglycosylase-like"/>
    <property type="match status" value="1"/>
</dbReference>
<comment type="caution">
    <text evidence="18">The sequence shown here is derived from an EMBL/GenBank/DDBJ whole genome shotgun (WGS) entry which is preliminary data.</text>
</comment>
<dbReference type="InterPro" id="IPR023346">
    <property type="entry name" value="Lysozyme-like_dom_sf"/>
</dbReference>
<dbReference type="GO" id="GO:0071555">
    <property type="term" value="P:cell wall organization"/>
    <property type="evidence" value="ECO:0007669"/>
    <property type="project" value="UniProtKB-KW"/>
</dbReference>
<evidence type="ECO:0000259" key="16">
    <source>
        <dbReference type="Pfam" id="PF00905"/>
    </source>
</evidence>
<evidence type="ECO:0000256" key="1">
    <source>
        <dbReference type="ARBA" id="ARBA00004752"/>
    </source>
</evidence>
<dbReference type="GO" id="GO:0009002">
    <property type="term" value="F:serine-type D-Ala-D-Ala carboxypeptidase activity"/>
    <property type="evidence" value="ECO:0007669"/>
    <property type="project" value="UniProtKB-EC"/>
</dbReference>
<dbReference type="Pfam" id="PF00905">
    <property type="entry name" value="Transpeptidase"/>
    <property type="match status" value="1"/>
</dbReference>
<evidence type="ECO:0000256" key="3">
    <source>
        <dbReference type="ARBA" id="ARBA00007739"/>
    </source>
</evidence>
<dbReference type="GO" id="GO:0006508">
    <property type="term" value="P:proteolysis"/>
    <property type="evidence" value="ECO:0007669"/>
    <property type="project" value="UniProtKB-KW"/>
</dbReference>
<keyword evidence="11" id="KW-0511">Multifunctional enzyme</keyword>
<keyword evidence="15" id="KW-1133">Transmembrane helix</keyword>
<accession>A0A8J4H6N7</accession>
<organism evidence="18">
    <name type="scientific">Acidicaldus sp</name>
    <dbReference type="NCBI Taxonomy" id="1872105"/>
    <lineage>
        <taxon>Bacteria</taxon>
        <taxon>Pseudomonadati</taxon>
        <taxon>Pseudomonadota</taxon>
        <taxon>Alphaproteobacteria</taxon>
        <taxon>Acetobacterales</taxon>
        <taxon>Acetobacteraceae</taxon>
        <taxon>Acidicaldus</taxon>
    </lineage>
</organism>
<keyword evidence="8" id="KW-0378">Hydrolase</keyword>
<dbReference type="GO" id="GO:0030288">
    <property type="term" value="C:outer membrane-bounded periplasmic space"/>
    <property type="evidence" value="ECO:0007669"/>
    <property type="project" value="TreeGrafter"/>
</dbReference>
<dbReference type="UniPathway" id="UPA00219"/>
<keyword evidence="5" id="KW-0645">Protease</keyword>
<keyword evidence="12" id="KW-0961">Cell wall biogenesis/degradation</keyword>
<dbReference type="Gene3D" id="3.40.710.10">
    <property type="entry name" value="DD-peptidase/beta-lactamase superfamily"/>
    <property type="match status" value="1"/>
</dbReference>
<comment type="similarity">
    <text evidence="3">In the N-terminal section; belongs to the glycosyltransferase 51 family.</text>
</comment>
<evidence type="ECO:0000256" key="14">
    <source>
        <dbReference type="ARBA" id="ARBA00049902"/>
    </source>
</evidence>
<evidence type="ECO:0000256" key="13">
    <source>
        <dbReference type="ARBA" id="ARBA00034000"/>
    </source>
</evidence>
<dbReference type="PANTHER" id="PTHR32282:SF33">
    <property type="entry name" value="PEPTIDOGLYCAN GLYCOSYLTRANSFERASE"/>
    <property type="match status" value="1"/>
</dbReference>